<dbReference type="AlphaFoldDB" id="A0A5R9BV35"/>
<accession>A0A5R9BV35</accession>
<sequence length="462" mass="54913">MANNIKNIDDNYVKVKEVLSSRYEEVGGYDFYKYLFPNNQNEGEYSDKYEKPNAIYLYKDGKDEGTERTLRRRIMLNDTWEDDYMEYVECNCSTLCSGLTYRHRRNRLENAQRMNAMIFDLDAVGEDELFNLSARIGREPEAYRSLPEPTFIVMSGTGLHIYYVFDRPIALYPNIKLQLKQLKYDLTFRMWDYKGTSKEKTVQYQSINQGFRMVGSINDKYNLPVVAFKVGGKVSLDYLNSYAMKEENKVDINRPFRPTQYTKDEAKEKFPEWYQRVIVEGNKNAKKWDIKRDLYDWWLRQRENILGGHRYFFLMCMAIYGVKCNIPKKEVRKDMLEIFDYLADIDHSNPLTMKDLYSALDVYDRGYYNFTIDDIEKLTDIRIERNKRNYRNQEQHIKVMNAIRDALHPDGSWRNREGRPKGSGTKEDLVKEYIKDNPNANPTEIARNLGISRPTVYKYLKK</sequence>
<dbReference type="Proteomes" id="UP000307201">
    <property type="component" value="Unassembled WGS sequence"/>
</dbReference>
<organism evidence="2 3">
    <name type="scientific">Marinilactibacillus psychrotolerans</name>
    <dbReference type="NCBI Taxonomy" id="191770"/>
    <lineage>
        <taxon>Bacteria</taxon>
        <taxon>Bacillati</taxon>
        <taxon>Bacillota</taxon>
        <taxon>Bacilli</taxon>
        <taxon>Lactobacillales</taxon>
        <taxon>Carnobacteriaceae</taxon>
        <taxon>Marinilactibacillus</taxon>
    </lineage>
</organism>
<protein>
    <submittedName>
        <fullName evidence="2">Winged helix-turn-helix transcriptional regulator</fullName>
    </submittedName>
</protein>
<evidence type="ECO:0000313" key="3">
    <source>
        <dbReference type="Proteomes" id="UP000307201"/>
    </source>
</evidence>
<comment type="caution">
    <text evidence="2">The sequence shown here is derived from an EMBL/GenBank/DDBJ whole genome shotgun (WGS) entry which is preliminary data.</text>
</comment>
<name>A0A5R9BV35_9LACT</name>
<dbReference type="EMBL" id="VBTE01000072">
    <property type="protein sequence ID" value="TLQ04544.1"/>
    <property type="molecule type" value="Genomic_DNA"/>
</dbReference>
<gene>
    <name evidence="2" type="ORF">FEZ48_13505</name>
</gene>
<dbReference type="RefSeq" id="WP_138473184.1">
    <property type="nucleotide sequence ID" value="NZ_VBTE01000072.1"/>
</dbReference>
<reference evidence="2 3" key="1">
    <citation type="submission" date="2019-05" db="EMBL/GenBank/DDBJ databases">
        <title>The metagenome of a microbial culture collection derived from dairy environment covers the genomic content of the human microbiome.</title>
        <authorList>
            <person name="Roder T."/>
            <person name="Wuthrich D."/>
            <person name="Sattari Z."/>
            <person name="Von Ah U."/>
            <person name="Bar C."/>
            <person name="Ronchi F."/>
            <person name="Macpherson A.J."/>
            <person name="Ganal-Vonarburg S.C."/>
            <person name="Bruggmann R."/>
            <person name="Vergeres G."/>
        </authorList>
    </citation>
    <scope>NUCLEOTIDE SEQUENCE [LARGE SCALE GENOMIC DNA]</scope>
    <source>
        <strain evidence="2 3">FAM 24235</strain>
    </source>
</reference>
<dbReference type="Pfam" id="PF13412">
    <property type="entry name" value="HTH_24"/>
    <property type="match status" value="1"/>
</dbReference>
<feature type="region of interest" description="Disordered" evidence="1">
    <location>
        <begin position="408"/>
        <end position="428"/>
    </location>
</feature>
<evidence type="ECO:0000313" key="2">
    <source>
        <dbReference type="EMBL" id="TLQ04544.1"/>
    </source>
</evidence>
<proteinExistence type="predicted"/>
<dbReference type="OrthoDB" id="1790977at2"/>
<evidence type="ECO:0000256" key="1">
    <source>
        <dbReference type="SAM" id="MobiDB-lite"/>
    </source>
</evidence>